<feature type="compositionally biased region" description="Basic and acidic residues" evidence="9">
    <location>
        <begin position="274"/>
        <end position="283"/>
    </location>
</feature>
<reference evidence="14" key="3">
    <citation type="submission" date="2020-12" db="UniProtKB">
        <authorList>
            <consortium name="EnsemblPlants"/>
        </authorList>
    </citation>
    <scope>IDENTIFICATION</scope>
</reference>
<reference evidence="13 15" key="1">
    <citation type="journal article" date="2008" name="Science">
        <title>The Physcomitrella genome reveals evolutionary insights into the conquest of land by plants.</title>
        <authorList>
            <person name="Rensing S."/>
            <person name="Lang D."/>
            <person name="Zimmer A."/>
            <person name="Terry A."/>
            <person name="Salamov A."/>
            <person name="Shapiro H."/>
            <person name="Nishiyama T."/>
            <person name="Perroud P.-F."/>
            <person name="Lindquist E."/>
            <person name="Kamisugi Y."/>
            <person name="Tanahashi T."/>
            <person name="Sakakibara K."/>
            <person name="Fujita T."/>
            <person name="Oishi K."/>
            <person name="Shin-I T."/>
            <person name="Kuroki Y."/>
            <person name="Toyoda A."/>
            <person name="Suzuki Y."/>
            <person name="Hashimoto A."/>
            <person name="Yamaguchi K."/>
            <person name="Sugano A."/>
            <person name="Kohara Y."/>
            <person name="Fujiyama A."/>
            <person name="Anterola A."/>
            <person name="Aoki S."/>
            <person name="Ashton N."/>
            <person name="Barbazuk W.B."/>
            <person name="Barker E."/>
            <person name="Bennetzen J."/>
            <person name="Bezanilla M."/>
            <person name="Blankenship R."/>
            <person name="Cho S.H."/>
            <person name="Dutcher S."/>
            <person name="Estelle M."/>
            <person name="Fawcett J.A."/>
            <person name="Gundlach H."/>
            <person name="Hanada K."/>
            <person name="Heyl A."/>
            <person name="Hicks K.A."/>
            <person name="Hugh J."/>
            <person name="Lohr M."/>
            <person name="Mayer K."/>
            <person name="Melkozernov A."/>
            <person name="Murata T."/>
            <person name="Nelson D."/>
            <person name="Pils B."/>
            <person name="Prigge M."/>
            <person name="Reiss B."/>
            <person name="Renner T."/>
            <person name="Rombauts S."/>
            <person name="Rushton P."/>
            <person name="Sanderfoot A."/>
            <person name="Schween G."/>
            <person name="Shiu S.-H."/>
            <person name="Stueber K."/>
            <person name="Theodoulou F.L."/>
            <person name="Tu H."/>
            <person name="Van de Peer Y."/>
            <person name="Verrier P.J."/>
            <person name="Waters E."/>
            <person name="Wood A."/>
            <person name="Yang L."/>
            <person name="Cove D."/>
            <person name="Cuming A."/>
            <person name="Hasebe M."/>
            <person name="Lucas S."/>
            <person name="Mishler D.B."/>
            <person name="Reski R."/>
            <person name="Grigoriev I."/>
            <person name="Quatrano R.S."/>
            <person name="Boore J.L."/>
        </authorList>
    </citation>
    <scope>NUCLEOTIDE SEQUENCE [LARGE SCALE GENOMIC DNA]</scope>
    <source>
        <strain evidence="14 15">cv. Gransden 2004</strain>
    </source>
</reference>
<dbReference type="Gramene" id="Pp3c4_30710V3.4">
    <property type="protein sequence ID" value="Pp3c4_30710V3.4"/>
    <property type="gene ID" value="Pp3c4_30710"/>
</dbReference>
<feature type="transmembrane region" description="Helical" evidence="10">
    <location>
        <begin position="106"/>
        <end position="128"/>
    </location>
</feature>
<dbReference type="InterPro" id="IPR002524">
    <property type="entry name" value="Cation_efflux"/>
</dbReference>
<dbReference type="SUPFAM" id="SSF161111">
    <property type="entry name" value="Cation efflux protein transmembrane domain-like"/>
    <property type="match status" value="1"/>
</dbReference>
<dbReference type="Gene3D" id="1.20.1510.10">
    <property type="entry name" value="Cation efflux protein transmembrane domain"/>
    <property type="match status" value="2"/>
</dbReference>
<feature type="transmembrane region" description="Helical" evidence="10">
    <location>
        <begin position="359"/>
        <end position="380"/>
    </location>
</feature>
<dbReference type="PaxDb" id="3218-PP1S102_71V6.2"/>
<feature type="domain" description="Cation efflux protein cytoplasmic" evidence="12">
    <location>
        <begin position="392"/>
        <end position="466"/>
    </location>
</feature>
<sequence>MAANVDEHGHAHPKPVEEEGRDLEAVYVDCGDLGVVEQNDVARMKCAATRCGLESVGGMEQDEVERRASSKKLSRAVMICLFFMVVEIVGGLYANSLAILTDAAHLLTDVAGFALSLFAIWASGWEATPLQTFGFSRLEILGALGSILFIWLLTGILVFEAIKRLLTEVAPIDGRLMFCIASVGLLVNLCMMVLLGHEHGHAHGHGHSHGHGHGHGHEHSHEDDHGNGHSHDHGHGHSHDDEHVHSHGSESQGTHDGQHGHSSHKHNTSRHYHAHDDHEEKQHDHHHKGHEHSHGSDSLGEPLLKKSHSVSLCRDLSKKKPERNINVQGAYLHVLGDLLQSVGVMIGGAVIWYQPRWKVIDPVCTLIFSVLVLCTTLSMIRSIVEVLMESTPREIDAQAVERGLLGLPGVVEVHDLHIWAITVGKTLLACHIRVQPQVNTNEALQAVADYCERVFKISHVTIQVETDS</sequence>
<dbReference type="InterPro" id="IPR058533">
    <property type="entry name" value="Cation_efflux_TM"/>
</dbReference>
<dbReference type="AlphaFoldDB" id="A0A2K1KQI5"/>
<evidence type="ECO:0000256" key="3">
    <source>
        <dbReference type="ARBA" id="ARBA00022448"/>
    </source>
</evidence>
<name>A0A2K1KQI5_PHYPA</name>
<evidence type="ECO:0000256" key="8">
    <source>
        <dbReference type="ARBA" id="ARBA00023136"/>
    </source>
</evidence>
<feature type="compositionally biased region" description="Basic residues" evidence="9">
    <location>
        <begin position="261"/>
        <end position="273"/>
    </location>
</feature>
<dbReference type="EnsemblPlants" id="Pp3c4_30710V3.1">
    <property type="protein sequence ID" value="Pp3c4_30710V3.1"/>
    <property type="gene ID" value="Pp3c4_30710"/>
</dbReference>
<dbReference type="EnsemblPlants" id="Pp3c4_30710V3.3">
    <property type="protein sequence ID" value="Pp3c4_30710V3.3"/>
    <property type="gene ID" value="Pp3c4_30710"/>
</dbReference>
<gene>
    <name evidence="14" type="primary">LOC112281638</name>
    <name evidence="13" type="ORF">PHYPA_006960</name>
</gene>
<feature type="region of interest" description="Disordered" evidence="9">
    <location>
        <begin position="201"/>
        <end position="302"/>
    </location>
</feature>
<evidence type="ECO:0000313" key="13">
    <source>
        <dbReference type="EMBL" id="PNR56063.1"/>
    </source>
</evidence>
<dbReference type="NCBIfam" id="TIGR01297">
    <property type="entry name" value="CDF"/>
    <property type="match status" value="1"/>
</dbReference>
<evidence type="ECO:0000259" key="11">
    <source>
        <dbReference type="Pfam" id="PF01545"/>
    </source>
</evidence>
<evidence type="ECO:0000256" key="5">
    <source>
        <dbReference type="ARBA" id="ARBA00022906"/>
    </source>
</evidence>
<dbReference type="Gramene" id="Pp3c4_30710V3.3">
    <property type="protein sequence ID" value="Pp3c4_30710V3.3"/>
    <property type="gene ID" value="Pp3c4_30710"/>
</dbReference>
<dbReference type="InterPro" id="IPR027469">
    <property type="entry name" value="Cation_efflux_TMD_sf"/>
</dbReference>
<dbReference type="GO" id="GO:0005886">
    <property type="term" value="C:plasma membrane"/>
    <property type="evidence" value="ECO:0000318"/>
    <property type="project" value="GO_Central"/>
</dbReference>
<dbReference type="GeneID" id="112281638"/>
<keyword evidence="5" id="KW-0862">Zinc</keyword>
<evidence type="ECO:0000313" key="15">
    <source>
        <dbReference type="Proteomes" id="UP000006727"/>
    </source>
</evidence>
<feature type="transmembrane region" description="Helical" evidence="10">
    <location>
        <begin position="174"/>
        <end position="195"/>
    </location>
</feature>
<dbReference type="RefSeq" id="XP_024374156.1">
    <property type="nucleotide sequence ID" value="XM_024518388.2"/>
</dbReference>
<dbReference type="GO" id="GO:0071577">
    <property type="term" value="P:zinc ion transmembrane transport"/>
    <property type="evidence" value="ECO:0000318"/>
    <property type="project" value="GO_Central"/>
</dbReference>
<dbReference type="KEGG" id="ppp:112281638"/>
<keyword evidence="4 10" id="KW-0812">Transmembrane</keyword>
<dbReference type="Gramene" id="Pp3c4_30710V3.1">
    <property type="protein sequence ID" value="Pp3c4_30710V3.1"/>
    <property type="gene ID" value="Pp3c4_30710"/>
</dbReference>
<dbReference type="GO" id="GO:0005773">
    <property type="term" value="C:vacuole"/>
    <property type="evidence" value="ECO:0000318"/>
    <property type="project" value="GO_Central"/>
</dbReference>
<feature type="compositionally biased region" description="Basic and acidic residues" evidence="9">
    <location>
        <begin position="215"/>
        <end position="248"/>
    </location>
</feature>
<reference evidence="13 15" key="2">
    <citation type="journal article" date="2018" name="Plant J.">
        <title>The Physcomitrella patens chromosome-scale assembly reveals moss genome structure and evolution.</title>
        <authorList>
            <person name="Lang D."/>
            <person name="Ullrich K.K."/>
            <person name="Murat F."/>
            <person name="Fuchs J."/>
            <person name="Jenkins J."/>
            <person name="Haas F.B."/>
            <person name="Piednoel M."/>
            <person name="Gundlach H."/>
            <person name="Van Bel M."/>
            <person name="Meyberg R."/>
            <person name="Vives C."/>
            <person name="Morata J."/>
            <person name="Symeonidi A."/>
            <person name="Hiss M."/>
            <person name="Muchero W."/>
            <person name="Kamisugi Y."/>
            <person name="Saleh O."/>
            <person name="Blanc G."/>
            <person name="Decker E.L."/>
            <person name="van Gessel N."/>
            <person name="Grimwood J."/>
            <person name="Hayes R.D."/>
            <person name="Graham S.W."/>
            <person name="Gunter L.E."/>
            <person name="McDaniel S.F."/>
            <person name="Hoernstein S.N.W."/>
            <person name="Larsson A."/>
            <person name="Li F.W."/>
            <person name="Perroud P.F."/>
            <person name="Phillips J."/>
            <person name="Ranjan P."/>
            <person name="Rokshar D.S."/>
            <person name="Rothfels C.J."/>
            <person name="Schneider L."/>
            <person name="Shu S."/>
            <person name="Stevenson D.W."/>
            <person name="Thummler F."/>
            <person name="Tillich M."/>
            <person name="Villarreal Aguilar J.C."/>
            <person name="Widiez T."/>
            <person name="Wong G.K."/>
            <person name="Wymore A."/>
            <person name="Zhang Y."/>
            <person name="Zimmer A.D."/>
            <person name="Quatrano R.S."/>
            <person name="Mayer K.F.X."/>
            <person name="Goodstein D."/>
            <person name="Casacuberta J.M."/>
            <person name="Vandepoele K."/>
            <person name="Reski R."/>
            <person name="Cuming A.C."/>
            <person name="Tuskan G.A."/>
            <person name="Maumus F."/>
            <person name="Salse J."/>
            <person name="Schmutz J."/>
            <person name="Rensing S.A."/>
        </authorList>
    </citation>
    <scope>NUCLEOTIDE SEQUENCE [LARGE SCALE GENOMIC DNA]</scope>
    <source>
        <strain evidence="14 15">cv. Gransden 2004</strain>
    </source>
</reference>
<dbReference type="InterPro" id="IPR036837">
    <property type="entry name" value="Cation_efflux_CTD_sf"/>
</dbReference>
<feature type="transmembrane region" description="Helical" evidence="10">
    <location>
        <begin position="330"/>
        <end position="353"/>
    </location>
</feature>
<protein>
    <submittedName>
        <fullName evidence="13 14">Uncharacterized protein</fullName>
    </submittedName>
</protein>
<keyword evidence="6 10" id="KW-1133">Transmembrane helix</keyword>
<accession>A0A2K1KQI5</accession>
<dbReference type="InterPro" id="IPR050681">
    <property type="entry name" value="CDF/SLC30A"/>
</dbReference>
<evidence type="ECO:0000256" key="9">
    <source>
        <dbReference type="SAM" id="MobiDB-lite"/>
    </source>
</evidence>
<comment type="similarity">
    <text evidence="2">Belongs to the cation diffusion facilitator (CDF) transporter (TC 2.A.4) family. SLC30A subfamily.</text>
</comment>
<dbReference type="GO" id="GO:0005385">
    <property type="term" value="F:zinc ion transmembrane transporter activity"/>
    <property type="evidence" value="ECO:0000318"/>
    <property type="project" value="GO_Central"/>
</dbReference>
<feature type="compositionally biased region" description="Basic residues" evidence="9">
    <location>
        <begin position="202"/>
        <end position="214"/>
    </location>
</feature>
<feature type="transmembrane region" description="Helical" evidence="10">
    <location>
        <begin position="140"/>
        <end position="162"/>
    </location>
</feature>
<evidence type="ECO:0000259" key="12">
    <source>
        <dbReference type="Pfam" id="PF16916"/>
    </source>
</evidence>
<dbReference type="Proteomes" id="UP000006727">
    <property type="component" value="Chromosome 4"/>
</dbReference>
<dbReference type="Pfam" id="PF16916">
    <property type="entry name" value="ZT_dimer"/>
    <property type="match status" value="1"/>
</dbReference>
<dbReference type="Pfam" id="PF01545">
    <property type="entry name" value="Cation_efflux"/>
    <property type="match status" value="1"/>
</dbReference>
<keyword evidence="3" id="KW-0813">Transport</keyword>
<dbReference type="FunCoup" id="A0A2K1KQI5">
    <property type="interactions" value="1364"/>
</dbReference>
<dbReference type="Gramene" id="Pp3c4_30710V3.5">
    <property type="protein sequence ID" value="Pp3c4_30710V3.5"/>
    <property type="gene ID" value="Pp3c4_30710"/>
</dbReference>
<dbReference type="OrthoDB" id="9944568at2759"/>
<proteinExistence type="inferred from homology"/>
<evidence type="ECO:0000256" key="7">
    <source>
        <dbReference type="ARBA" id="ARBA00023065"/>
    </source>
</evidence>
<dbReference type="EMBL" id="ABEU02000004">
    <property type="protein sequence ID" value="PNR56063.1"/>
    <property type="molecule type" value="Genomic_DNA"/>
</dbReference>
<evidence type="ECO:0000256" key="2">
    <source>
        <dbReference type="ARBA" id="ARBA00008873"/>
    </source>
</evidence>
<feature type="transmembrane region" description="Helical" evidence="10">
    <location>
        <begin position="76"/>
        <end position="94"/>
    </location>
</feature>
<dbReference type="SUPFAM" id="SSF160240">
    <property type="entry name" value="Cation efflux protein cytoplasmic domain-like"/>
    <property type="match status" value="1"/>
</dbReference>
<organism evidence="13">
    <name type="scientific">Physcomitrium patens</name>
    <name type="common">Spreading-leaved earth moss</name>
    <name type="synonym">Physcomitrella patens</name>
    <dbReference type="NCBI Taxonomy" id="3218"/>
    <lineage>
        <taxon>Eukaryota</taxon>
        <taxon>Viridiplantae</taxon>
        <taxon>Streptophyta</taxon>
        <taxon>Embryophyta</taxon>
        <taxon>Bryophyta</taxon>
        <taxon>Bryophytina</taxon>
        <taxon>Bryopsida</taxon>
        <taxon>Funariidae</taxon>
        <taxon>Funariales</taxon>
        <taxon>Funariaceae</taxon>
        <taxon>Physcomitrium</taxon>
    </lineage>
</organism>
<keyword evidence="15" id="KW-1185">Reference proteome</keyword>
<dbReference type="STRING" id="3218.A0A2K1KQI5"/>
<evidence type="ECO:0000256" key="10">
    <source>
        <dbReference type="SAM" id="Phobius"/>
    </source>
</evidence>
<dbReference type="EnsemblPlants" id="Pp3c4_30710V3.2">
    <property type="protein sequence ID" value="Pp3c4_30710V3.2"/>
    <property type="gene ID" value="Pp3c4_30710"/>
</dbReference>
<evidence type="ECO:0000313" key="14">
    <source>
        <dbReference type="EnsemblPlants" id="Pp3c4_30710V3.1"/>
    </source>
</evidence>
<dbReference type="RefSeq" id="XP_024374158.1">
    <property type="nucleotide sequence ID" value="XM_024518390.2"/>
</dbReference>
<dbReference type="Gramene" id="Pp3c4_30710V3.2">
    <property type="protein sequence ID" value="Pp3c4_30710V3.2"/>
    <property type="gene ID" value="Pp3c4_30710"/>
</dbReference>
<evidence type="ECO:0000256" key="1">
    <source>
        <dbReference type="ARBA" id="ARBA00004141"/>
    </source>
</evidence>
<keyword evidence="5" id="KW-0864">Zinc transport</keyword>
<comment type="subcellular location">
    <subcellularLocation>
        <location evidence="1">Membrane</location>
        <topology evidence="1">Multi-pass membrane protein</topology>
    </subcellularLocation>
</comment>
<keyword evidence="7" id="KW-0406">Ion transport</keyword>
<keyword evidence="8 10" id="KW-0472">Membrane</keyword>
<dbReference type="OMA" id="NISNCET"/>
<dbReference type="RefSeq" id="XP_024374157.1">
    <property type="nucleotide sequence ID" value="XM_024518389.2"/>
</dbReference>
<dbReference type="PANTHER" id="PTHR11562:SF17">
    <property type="entry name" value="RE54080P-RELATED"/>
    <property type="match status" value="1"/>
</dbReference>
<evidence type="ECO:0000256" key="6">
    <source>
        <dbReference type="ARBA" id="ARBA00022989"/>
    </source>
</evidence>
<dbReference type="EnsemblPlants" id="Pp3c4_30710V3.5">
    <property type="protein sequence ID" value="Pp3c4_30710V3.5"/>
    <property type="gene ID" value="Pp3c4_30710"/>
</dbReference>
<feature type="domain" description="Cation efflux protein transmembrane" evidence="11">
    <location>
        <begin position="76"/>
        <end position="388"/>
    </location>
</feature>
<evidence type="ECO:0000256" key="4">
    <source>
        <dbReference type="ARBA" id="ARBA00022692"/>
    </source>
</evidence>
<dbReference type="PANTHER" id="PTHR11562">
    <property type="entry name" value="CATION EFFLUX PROTEIN/ ZINC TRANSPORTER"/>
    <property type="match status" value="1"/>
</dbReference>
<dbReference type="EnsemblPlants" id="Pp3c4_30710V3.4">
    <property type="protein sequence ID" value="Pp3c4_30710V3.4"/>
    <property type="gene ID" value="Pp3c4_30710"/>
</dbReference>
<dbReference type="InterPro" id="IPR027470">
    <property type="entry name" value="Cation_efflux_CTD"/>
</dbReference>